<dbReference type="AlphaFoldDB" id="A0A368Q5C0"/>
<accession>A0A368Q5C0</accession>
<feature type="compositionally biased region" description="Low complexity" evidence="1">
    <location>
        <begin position="16"/>
        <end position="35"/>
    </location>
</feature>
<sequence>MRTMTIPSPTMRRLKQAAAAARAPQAAAPAPVLRRPAGDSGGGARGGPGRVLQASPSSGKRHTTAGGGGNGRDQGRVIRSAAAPAHASSNSSSGIKRRGSATAQPASGRAVRDPPPAPPSAPPAAPAADGGGNAAAAAVGDRVLVRTPVTHSLAGQHVVITLGAVVVSVHSTAEEDGDDGYLDVVFDGEFPPHDPSSTVRITWDQLVVSTPAAAKKPLASGAASTTVPAPARPSKREAGGSATSLRGAERQRSLEDARCKRSRY</sequence>
<dbReference type="EMBL" id="CM003529">
    <property type="protein sequence ID" value="RCV13217.1"/>
    <property type="molecule type" value="Genomic_DNA"/>
</dbReference>
<feature type="region of interest" description="Disordered" evidence="1">
    <location>
        <begin position="1"/>
        <end position="133"/>
    </location>
</feature>
<dbReference type="Pfam" id="PF11321">
    <property type="entry name" value="DUF3123"/>
    <property type="match status" value="1"/>
</dbReference>
<feature type="compositionally biased region" description="Basic and acidic residues" evidence="1">
    <location>
        <begin position="247"/>
        <end position="264"/>
    </location>
</feature>
<feature type="compositionally biased region" description="Low complexity" evidence="1">
    <location>
        <begin position="80"/>
        <end position="93"/>
    </location>
</feature>
<feature type="compositionally biased region" description="Pro residues" evidence="1">
    <location>
        <begin position="113"/>
        <end position="125"/>
    </location>
</feature>
<feature type="compositionally biased region" description="Gly residues" evidence="1">
    <location>
        <begin position="39"/>
        <end position="49"/>
    </location>
</feature>
<name>A0A368Q5C0_SETIT</name>
<gene>
    <name evidence="2" type="ORF">SETIT_2G330100v2</name>
</gene>
<proteinExistence type="predicted"/>
<reference evidence="2" key="2">
    <citation type="submission" date="2015-07" db="EMBL/GenBank/DDBJ databases">
        <authorList>
            <person name="Noorani M."/>
        </authorList>
    </citation>
    <scope>NUCLEOTIDE SEQUENCE</scope>
    <source>
        <strain evidence="2">Yugu1</strain>
    </source>
</reference>
<organism evidence="2">
    <name type="scientific">Setaria italica</name>
    <name type="common">Foxtail millet</name>
    <name type="synonym">Panicum italicum</name>
    <dbReference type="NCBI Taxonomy" id="4555"/>
    <lineage>
        <taxon>Eukaryota</taxon>
        <taxon>Viridiplantae</taxon>
        <taxon>Streptophyta</taxon>
        <taxon>Embryophyta</taxon>
        <taxon>Tracheophyta</taxon>
        <taxon>Spermatophyta</taxon>
        <taxon>Magnoliopsida</taxon>
        <taxon>Liliopsida</taxon>
        <taxon>Poales</taxon>
        <taxon>Poaceae</taxon>
        <taxon>PACMAD clade</taxon>
        <taxon>Panicoideae</taxon>
        <taxon>Panicodae</taxon>
        <taxon>Paniceae</taxon>
        <taxon>Cenchrinae</taxon>
        <taxon>Setaria</taxon>
    </lineage>
</organism>
<dbReference type="OrthoDB" id="696386at2759"/>
<feature type="compositionally biased region" description="Low complexity" evidence="1">
    <location>
        <begin position="214"/>
        <end position="224"/>
    </location>
</feature>
<feature type="region of interest" description="Disordered" evidence="1">
    <location>
        <begin position="214"/>
        <end position="264"/>
    </location>
</feature>
<evidence type="ECO:0000313" key="2">
    <source>
        <dbReference type="EMBL" id="RCV13217.1"/>
    </source>
</evidence>
<dbReference type="InterPro" id="IPR021470">
    <property type="entry name" value="DUF3123"/>
</dbReference>
<reference evidence="2" key="1">
    <citation type="journal article" date="2012" name="Nat. Biotechnol.">
        <title>Reference genome sequence of the model plant Setaria.</title>
        <authorList>
            <person name="Bennetzen J.L."/>
            <person name="Schmutz J."/>
            <person name="Wang H."/>
            <person name="Percifield R."/>
            <person name="Hawkins J."/>
            <person name="Pontaroli A.C."/>
            <person name="Estep M."/>
            <person name="Feng L."/>
            <person name="Vaughn J.N."/>
            <person name="Grimwood J."/>
            <person name="Jenkins J."/>
            <person name="Barry K."/>
            <person name="Lindquist E."/>
            <person name="Hellsten U."/>
            <person name="Deshpande S."/>
            <person name="Wang X."/>
            <person name="Wu X."/>
            <person name="Mitros T."/>
            <person name="Triplett J."/>
            <person name="Yang X."/>
            <person name="Ye C.Y."/>
            <person name="Mauro-Herrera M."/>
            <person name="Wang L."/>
            <person name="Li P."/>
            <person name="Sharma M."/>
            <person name="Sharma R."/>
            <person name="Ronald P.C."/>
            <person name="Panaud O."/>
            <person name="Kellogg E.A."/>
            <person name="Brutnell T.P."/>
            <person name="Doust A.N."/>
            <person name="Tuskan G.A."/>
            <person name="Rokhsar D."/>
            <person name="Devos K.M."/>
        </authorList>
    </citation>
    <scope>NUCLEOTIDE SEQUENCE [LARGE SCALE GENOMIC DNA]</scope>
    <source>
        <strain evidence="2">Yugu1</strain>
    </source>
</reference>
<protein>
    <submittedName>
        <fullName evidence="2">Uncharacterized protein</fullName>
    </submittedName>
</protein>
<evidence type="ECO:0000256" key="1">
    <source>
        <dbReference type="SAM" id="MobiDB-lite"/>
    </source>
</evidence>